<keyword evidence="6 7" id="KW-0961">Cell wall biogenesis/degradation</keyword>
<evidence type="ECO:0000256" key="1">
    <source>
        <dbReference type="ARBA" id="ARBA00001602"/>
    </source>
</evidence>
<comment type="function">
    <text evidence="7">Provides the (R)-glutamate required for cell wall biosynthesis.</text>
</comment>
<keyword evidence="4 7" id="KW-0573">Peptidoglycan synthesis</keyword>
<dbReference type="Proteomes" id="UP000186878">
    <property type="component" value="Unassembled WGS sequence"/>
</dbReference>
<protein>
    <recommendedName>
        <fullName evidence="2 7">Glutamate racemase</fullName>
        <ecNumber evidence="2 7">5.1.1.3</ecNumber>
    </recommendedName>
</protein>
<dbReference type="PROSITE" id="PS00923">
    <property type="entry name" value="ASP_GLU_RACEMASE_1"/>
    <property type="match status" value="1"/>
</dbReference>
<evidence type="ECO:0000256" key="6">
    <source>
        <dbReference type="ARBA" id="ARBA00023316"/>
    </source>
</evidence>
<feature type="binding site" evidence="7">
    <location>
        <begin position="40"/>
        <end position="41"/>
    </location>
    <ligand>
        <name>substrate</name>
    </ligand>
</feature>
<dbReference type="PANTHER" id="PTHR21198">
    <property type="entry name" value="GLUTAMATE RACEMASE"/>
    <property type="match status" value="1"/>
</dbReference>
<keyword evidence="3 7" id="KW-0133">Cell shape</keyword>
<dbReference type="GO" id="GO:0071555">
    <property type="term" value="P:cell wall organization"/>
    <property type="evidence" value="ECO:0007669"/>
    <property type="project" value="UniProtKB-KW"/>
</dbReference>
<dbReference type="PROSITE" id="PS00924">
    <property type="entry name" value="ASP_GLU_RACEMASE_2"/>
    <property type="match status" value="1"/>
</dbReference>
<proteinExistence type="inferred from homology"/>
<comment type="catalytic activity">
    <reaction evidence="1 7">
        <text>L-glutamate = D-glutamate</text>
        <dbReference type="Rhea" id="RHEA:12813"/>
        <dbReference type="ChEBI" id="CHEBI:29985"/>
        <dbReference type="ChEBI" id="CHEBI:29986"/>
        <dbReference type="EC" id="5.1.1.3"/>
    </reaction>
</comment>
<dbReference type="PANTHER" id="PTHR21198:SF2">
    <property type="entry name" value="GLUTAMATE RACEMASE"/>
    <property type="match status" value="1"/>
</dbReference>
<feature type="binding site" evidence="7">
    <location>
        <begin position="8"/>
        <end position="9"/>
    </location>
    <ligand>
        <name>substrate</name>
    </ligand>
</feature>
<sequence length="285" mass="30272">MIDALIFDSGAGGLSVSADIRRRMPWLSLGYVCDNAALPYGTKDEVWLLARIVAVCIRACQQARPRALVVACNTASTLALEALRARLSIPVIGTVPAIKPAAEMTRSRAIGLLATHATVHRPYLDRLIADHAPDCRVVRVAADALVIEAEHRLQGRAVDLERLHQAVEPLRVAPDVDVVVLGCTHFPLLRDCLAPLMPPEVAWIDSGQAIARRLESVLANGPMTGVTTAATGGAVEESRLGRGVTRMGFDFSWATAATVQGLAAALARYGYAPPAALEVASPKVP</sequence>
<name>A0A1Q8SSD4_9GAMM</name>
<feature type="binding site" evidence="7">
    <location>
        <begin position="184"/>
        <end position="185"/>
    </location>
    <ligand>
        <name>substrate</name>
    </ligand>
</feature>
<dbReference type="InterPro" id="IPR015942">
    <property type="entry name" value="Asp/Glu/hydantoin_racemase"/>
</dbReference>
<comment type="caution">
    <text evidence="8">The sequence shown here is derived from an EMBL/GenBank/DDBJ whole genome shotgun (WGS) entry which is preliminary data.</text>
</comment>
<comment type="pathway">
    <text evidence="7">Cell wall biogenesis; peptidoglycan biosynthesis.</text>
</comment>
<dbReference type="GO" id="GO:0009252">
    <property type="term" value="P:peptidoglycan biosynthetic process"/>
    <property type="evidence" value="ECO:0007669"/>
    <property type="project" value="UniProtKB-UniRule"/>
</dbReference>
<dbReference type="EC" id="5.1.1.3" evidence="2 7"/>
<evidence type="ECO:0000256" key="7">
    <source>
        <dbReference type="HAMAP-Rule" id="MF_00258"/>
    </source>
</evidence>
<feature type="binding site" evidence="7">
    <location>
        <begin position="73"/>
        <end position="74"/>
    </location>
    <ligand>
        <name>substrate</name>
    </ligand>
</feature>
<dbReference type="UniPathway" id="UPA00219"/>
<dbReference type="STRING" id="404433.BTW07_09235"/>
<dbReference type="InterPro" id="IPR001920">
    <property type="entry name" value="Asp/Glu_race"/>
</dbReference>
<feature type="active site" description="Proton donor/acceptor" evidence="7">
    <location>
        <position position="183"/>
    </location>
</feature>
<dbReference type="Pfam" id="PF01177">
    <property type="entry name" value="Asp_Glu_race"/>
    <property type="match status" value="1"/>
</dbReference>
<keyword evidence="9" id="KW-1185">Reference proteome</keyword>
<evidence type="ECO:0000256" key="5">
    <source>
        <dbReference type="ARBA" id="ARBA00023235"/>
    </source>
</evidence>
<dbReference type="HAMAP" id="MF_00258">
    <property type="entry name" value="Glu_racemase"/>
    <property type="match status" value="1"/>
</dbReference>
<evidence type="ECO:0000313" key="8">
    <source>
        <dbReference type="EMBL" id="OLO04334.1"/>
    </source>
</evidence>
<evidence type="ECO:0000256" key="2">
    <source>
        <dbReference type="ARBA" id="ARBA00013090"/>
    </source>
</evidence>
<comment type="similarity">
    <text evidence="7">Belongs to the aspartate/glutamate racemases family.</text>
</comment>
<accession>A0A1Q8SSD4</accession>
<dbReference type="GO" id="GO:0008360">
    <property type="term" value="P:regulation of cell shape"/>
    <property type="evidence" value="ECO:0007669"/>
    <property type="project" value="UniProtKB-KW"/>
</dbReference>
<gene>
    <name evidence="7" type="primary">murI</name>
    <name evidence="8" type="ORF">BTW07_09235</name>
</gene>
<dbReference type="AlphaFoldDB" id="A0A1Q8SSD4"/>
<dbReference type="RefSeq" id="WP_075569894.1">
    <property type="nucleotide sequence ID" value="NZ_MSDO01000011.1"/>
</dbReference>
<evidence type="ECO:0000256" key="4">
    <source>
        <dbReference type="ARBA" id="ARBA00022984"/>
    </source>
</evidence>
<organism evidence="8 9">
    <name type="scientific">Salinicola socius</name>
    <dbReference type="NCBI Taxonomy" id="404433"/>
    <lineage>
        <taxon>Bacteria</taxon>
        <taxon>Pseudomonadati</taxon>
        <taxon>Pseudomonadota</taxon>
        <taxon>Gammaproteobacteria</taxon>
        <taxon>Oceanospirillales</taxon>
        <taxon>Halomonadaceae</taxon>
        <taxon>Salinicola</taxon>
    </lineage>
</organism>
<evidence type="ECO:0000256" key="3">
    <source>
        <dbReference type="ARBA" id="ARBA00022960"/>
    </source>
</evidence>
<dbReference type="EMBL" id="MSDO01000011">
    <property type="protein sequence ID" value="OLO04334.1"/>
    <property type="molecule type" value="Genomic_DNA"/>
</dbReference>
<feature type="active site" description="Proton donor/acceptor" evidence="7">
    <location>
        <position position="72"/>
    </location>
</feature>
<dbReference type="InterPro" id="IPR033134">
    <property type="entry name" value="Asp/Glu_racemase_AS_2"/>
</dbReference>
<dbReference type="GO" id="GO:0008881">
    <property type="term" value="F:glutamate racemase activity"/>
    <property type="evidence" value="ECO:0007669"/>
    <property type="project" value="UniProtKB-UniRule"/>
</dbReference>
<keyword evidence="5 7" id="KW-0413">Isomerase</keyword>
<dbReference type="OrthoDB" id="9801055at2"/>
<dbReference type="Gene3D" id="3.40.50.1860">
    <property type="match status" value="2"/>
</dbReference>
<reference evidence="8 9" key="1">
    <citation type="submission" date="2016-12" db="EMBL/GenBank/DDBJ databases">
        <title>Draft genome sequences of strains Salinicola socius SMB35, Salinicola sp. MH3R3-1 and Chromohalobacter sp. SMB17 from the Verkhnekamsk potash mining region of Russia.</title>
        <authorList>
            <person name="Mavrodi D.V."/>
            <person name="Olsson B.E."/>
            <person name="Korsakova E.S."/>
            <person name="Pyankova A."/>
            <person name="Mavrodi O.V."/>
            <person name="Plotnikova E.G."/>
        </authorList>
    </citation>
    <scope>NUCLEOTIDE SEQUENCE [LARGE SCALE GENOMIC DNA]</scope>
    <source>
        <strain evidence="8 9">SMB35</strain>
    </source>
</reference>
<dbReference type="InterPro" id="IPR018187">
    <property type="entry name" value="Asp/Glu_racemase_AS_1"/>
</dbReference>
<evidence type="ECO:0000313" key="9">
    <source>
        <dbReference type="Proteomes" id="UP000186878"/>
    </source>
</evidence>
<dbReference type="NCBIfam" id="TIGR00067">
    <property type="entry name" value="glut_race"/>
    <property type="match status" value="1"/>
</dbReference>
<dbReference type="SUPFAM" id="SSF53681">
    <property type="entry name" value="Aspartate/glutamate racemase"/>
    <property type="match status" value="2"/>
</dbReference>
<dbReference type="InterPro" id="IPR004391">
    <property type="entry name" value="Glu_race"/>
</dbReference>